<evidence type="ECO:0000313" key="1">
    <source>
        <dbReference type="EMBL" id="MED6133070.1"/>
    </source>
</evidence>
<gene>
    <name evidence="1" type="ORF">PIB30_024903</name>
</gene>
<accession>A0ABU6SAL7</accession>
<evidence type="ECO:0008006" key="3">
    <source>
        <dbReference type="Google" id="ProtNLM"/>
    </source>
</evidence>
<protein>
    <recommendedName>
        <fullName evidence="3">Secreted protein</fullName>
    </recommendedName>
</protein>
<proteinExistence type="predicted"/>
<organism evidence="1 2">
    <name type="scientific">Stylosanthes scabra</name>
    <dbReference type="NCBI Taxonomy" id="79078"/>
    <lineage>
        <taxon>Eukaryota</taxon>
        <taxon>Viridiplantae</taxon>
        <taxon>Streptophyta</taxon>
        <taxon>Embryophyta</taxon>
        <taxon>Tracheophyta</taxon>
        <taxon>Spermatophyta</taxon>
        <taxon>Magnoliopsida</taxon>
        <taxon>eudicotyledons</taxon>
        <taxon>Gunneridae</taxon>
        <taxon>Pentapetalae</taxon>
        <taxon>rosids</taxon>
        <taxon>fabids</taxon>
        <taxon>Fabales</taxon>
        <taxon>Fabaceae</taxon>
        <taxon>Papilionoideae</taxon>
        <taxon>50 kb inversion clade</taxon>
        <taxon>dalbergioids sensu lato</taxon>
        <taxon>Dalbergieae</taxon>
        <taxon>Pterocarpus clade</taxon>
        <taxon>Stylosanthes</taxon>
    </lineage>
</organism>
<name>A0ABU6SAL7_9FABA</name>
<comment type="caution">
    <text evidence="1">The sequence shown here is derived from an EMBL/GenBank/DDBJ whole genome shotgun (WGS) entry which is preliminary data.</text>
</comment>
<sequence length="76" mass="8624">MKHSYPNPNNSGVLSVFLSLTLHLHSSILTSHYHNLTLSHSHSPFSSQSLYRRCSPSCHIAFFLVRGFDQQARMVP</sequence>
<reference evidence="1 2" key="1">
    <citation type="journal article" date="2023" name="Plants (Basel)">
        <title>Bridging the Gap: Combining Genomics and Transcriptomics Approaches to Understand Stylosanthes scabra, an Orphan Legume from the Brazilian Caatinga.</title>
        <authorList>
            <person name="Ferreira-Neto J.R.C."/>
            <person name="da Silva M.D."/>
            <person name="Binneck E."/>
            <person name="de Melo N.F."/>
            <person name="da Silva R.H."/>
            <person name="de Melo A.L.T.M."/>
            <person name="Pandolfi V."/>
            <person name="Bustamante F.O."/>
            <person name="Brasileiro-Vidal A.C."/>
            <person name="Benko-Iseppon A.M."/>
        </authorList>
    </citation>
    <scope>NUCLEOTIDE SEQUENCE [LARGE SCALE GENOMIC DNA]</scope>
    <source>
        <tissue evidence="1">Leaves</tissue>
    </source>
</reference>
<keyword evidence="2" id="KW-1185">Reference proteome</keyword>
<dbReference type="Proteomes" id="UP001341840">
    <property type="component" value="Unassembled WGS sequence"/>
</dbReference>
<evidence type="ECO:0000313" key="2">
    <source>
        <dbReference type="Proteomes" id="UP001341840"/>
    </source>
</evidence>
<dbReference type="EMBL" id="JASCZI010060505">
    <property type="protein sequence ID" value="MED6133070.1"/>
    <property type="molecule type" value="Genomic_DNA"/>
</dbReference>